<feature type="transmembrane region" description="Helical" evidence="9">
    <location>
        <begin position="345"/>
        <end position="368"/>
    </location>
</feature>
<protein>
    <recommendedName>
        <fullName evidence="8">Multidrug efflux pump Tap</fullName>
    </recommendedName>
</protein>
<dbReference type="PANTHER" id="PTHR23513:SF9">
    <property type="entry name" value="ENTEROBACTIN EXPORTER ENTS"/>
    <property type="match status" value="1"/>
</dbReference>
<dbReference type="Gene3D" id="1.20.1250.20">
    <property type="entry name" value="MFS general substrate transporter like domains"/>
    <property type="match status" value="2"/>
</dbReference>
<dbReference type="GeneID" id="98295205"/>
<feature type="transmembrane region" description="Helical" evidence="9">
    <location>
        <begin position="380"/>
        <end position="402"/>
    </location>
</feature>
<keyword evidence="6 9" id="KW-0472">Membrane</keyword>
<feature type="transmembrane region" description="Helical" evidence="9">
    <location>
        <begin position="35"/>
        <end position="56"/>
    </location>
</feature>
<evidence type="ECO:0000256" key="5">
    <source>
        <dbReference type="ARBA" id="ARBA00022989"/>
    </source>
</evidence>
<evidence type="ECO:0000313" key="12">
    <source>
        <dbReference type="Proteomes" id="UP000216451"/>
    </source>
</evidence>
<feature type="transmembrane region" description="Helical" evidence="9">
    <location>
        <begin position="408"/>
        <end position="432"/>
    </location>
</feature>
<dbReference type="GO" id="GO:0022857">
    <property type="term" value="F:transmembrane transporter activity"/>
    <property type="evidence" value="ECO:0007669"/>
    <property type="project" value="InterPro"/>
</dbReference>
<dbReference type="InterPro" id="IPR011701">
    <property type="entry name" value="MFS"/>
</dbReference>
<feature type="transmembrane region" description="Helical" evidence="9">
    <location>
        <begin position="319"/>
        <end position="339"/>
    </location>
</feature>
<dbReference type="PROSITE" id="PS50850">
    <property type="entry name" value="MFS"/>
    <property type="match status" value="1"/>
</dbReference>
<comment type="caution">
    <text evidence="11">The sequence shown here is derived from an EMBL/GenBank/DDBJ whole genome shotgun (WGS) entry which is preliminary data.</text>
</comment>
<evidence type="ECO:0000256" key="4">
    <source>
        <dbReference type="ARBA" id="ARBA00022692"/>
    </source>
</evidence>
<evidence type="ECO:0000259" key="10">
    <source>
        <dbReference type="PROSITE" id="PS50850"/>
    </source>
</evidence>
<comment type="similarity">
    <text evidence="7">Belongs to the major facilitator superfamily. Drug:H(+) antiporter-3 (DHA3) (TC 2.A.1.21) family.</text>
</comment>
<evidence type="ECO:0000313" key="11">
    <source>
        <dbReference type="EMBL" id="OZG67881.1"/>
    </source>
</evidence>
<feature type="transmembrane region" description="Helical" evidence="9">
    <location>
        <begin position="246"/>
        <end position="268"/>
    </location>
</feature>
<dbReference type="Proteomes" id="UP000216451">
    <property type="component" value="Unassembled WGS sequence"/>
</dbReference>
<dbReference type="InterPro" id="IPR020846">
    <property type="entry name" value="MFS_dom"/>
</dbReference>
<evidence type="ECO:0000256" key="2">
    <source>
        <dbReference type="ARBA" id="ARBA00022448"/>
    </source>
</evidence>
<evidence type="ECO:0000256" key="7">
    <source>
        <dbReference type="ARBA" id="ARBA00038075"/>
    </source>
</evidence>
<dbReference type="RefSeq" id="WP_094692501.1">
    <property type="nucleotide sequence ID" value="NZ_CALENZ010000004.1"/>
</dbReference>
<keyword evidence="3" id="KW-1003">Cell membrane</keyword>
<evidence type="ECO:0000256" key="3">
    <source>
        <dbReference type="ARBA" id="ARBA00022475"/>
    </source>
</evidence>
<keyword evidence="2" id="KW-0813">Transport</keyword>
<sequence length="454" mass="47336">MVLGAWLCSDIVSLFGSTLSSLAVPWMVLNLTHNTVATGIVSAVQLGMLVVANLLCGPLIDELGPTRISITCDCISAVFIALVPVLWFAHLFSIPLLIGVVAVVGAMRGPSNNAKDILSPSIAALSKQPMERITGLSSTTSHLAGTIGSALGGVIVGLVGGPYALALTSLALVFGACMIGFIVRPALLCDSSAIASLNKAEQADESGGESSGSQASVQSEQARSMNLVSQLGSHIRSYARNVGEGWEVLLTIPVILGYALIPAVTNMIDVAWTDVLTPAWVLDQHLGSASLGLLFASLSLPALMGSTIATIIAERLPRFPVLVIGYLLVGFPRYIVMALNAPIPVIIAVIAIGGFGSGFLNPIFGAVMYERIPVKARGKVISLTSAITWGLMPLGSLIGGFSSHLLGLHLTLTILGSIYLVVTLLPIFIPALHRIERPQRRAIIGDGDAAEVEL</sequence>
<dbReference type="GO" id="GO:0005886">
    <property type="term" value="C:plasma membrane"/>
    <property type="evidence" value="ECO:0007669"/>
    <property type="project" value="UniProtKB-SubCell"/>
</dbReference>
<name>A0A261G8X3_9BIFI</name>
<evidence type="ECO:0000256" key="6">
    <source>
        <dbReference type="ARBA" id="ARBA00023136"/>
    </source>
</evidence>
<feature type="domain" description="Major facilitator superfamily (MFS) profile" evidence="10">
    <location>
        <begin position="250"/>
        <end position="454"/>
    </location>
</feature>
<evidence type="ECO:0000256" key="1">
    <source>
        <dbReference type="ARBA" id="ARBA00004429"/>
    </source>
</evidence>
<evidence type="ECO:0000256" key="9">
    <source>
        <dbReference type="SAM" id="Phobius"/>
    </source>
</evidence>
<proteinExistence type="inferred from homology"/>
<feature type="transmembrane region" description="Helical" evidence="9">
    <location>
        <begin position="288"/>
        <end position="312"/>
    </location>
</feature>
<dbReference type="Pfam" id="PF07690">
    <property type="entry name" value="MFS_1"/>
    <property type="match status" value="1"/>
</dbReference>
<dbReference type="InterPro" id="IPR036259">
    <property type="entry name" value="MFS_trans_sf"/>
</dbReference>
<accession>A0A261G8X3</accession>
<dbReference type="OrthoDB" id="9793136at2"/>
<reference evidence="11 12" key="1">
    <citation type="journal article" date="2017" name="BMC Genomics">
        <title>Comparative genomic and phylogenomic analyses of the Bifidobacteriaceae family.</title>
        <authorList>
            <person name="Lugli G.A."/>
            <person name="Milani C."/>
            <person name="Turroni F."/>
            <person name="Duranti S."/>
            <person name="Mancabelli L."/>
            <person name="Mangifesta M."/>
            <person name="Ferrario C."/>
            <person name="Modesto M."/>
            <person name="Mattarelli P."/>
            <person name="Jiri K."/>
            <person name="van Sinderen D."/>
            <person name="Ventura M."/>
        </authorList>
    </citation>
    <scope>NUCLEOTIDE SEQUENCE [LARGE SCALE GENOMIC DNA]</scope>
    <source>
        <strain evidence="11 12">LMG 28769</strain>
    </source>
</reference>
<feature type="transmembrane region" description="Helical" evidence="9">
    <location>
        <begin position="163"/>
        <end position="183"/>
    </location>
</feature>
<keyword evidence="5 9" id="KW-1133">Transmembrane helix</keyword>
<gene>
    <name evidence="11" type="ORF">BAQU_0526</name>
</gene>
<keyword evidence="12" id="KW-1185">Reference proteome</keyword>
<dbReference type="PANTHER" id="PTHR23513">
    <property type="entry name" value="INTEGRAL MEMBRANE EFFLUX PROTEIN-RELATED"/>
    <property type="match status" value="1"/>
</dbReference>
<organism evidence="11 12">
    <name type="scientific">Bifidobacterium aquikefiri</name>
    <dbReference type="NCBI Taxonomy" id="1653207"/>
    <lineage>
        <taxon>Bacteria</taxon>
        <taxon>Bacillati</taxon>
        <taxon>Actinomycetota</taxon>
        <taxon>Actinomycetes</taxon>
        <taxon>Bifidobacteriales</taxon>
        <taxon>Bifidobacteriaceae</taxon>
        <taxon>Bifidobacterium</taxon>
    </lineage>
</organism>
<dbReference type="SUPFAM" id="SSF103473">
    <property type="entry name" value="MFS general substrate transporter"/>
    <property type="match status" value="1"/>
</dbReference>
<keyword evidence="4 9" id="KW-0812">Transmembrane</keyword>
<feature type="transmembrane region" description="Helical" evidence="9">
    <location>
        <begin position="7"/>
        <end position="29"/>
    </location>
</feature>
<dbReference type="AlphaFoldDB" id="A0A261G8X3"/>
<evidence type="ECO:0000256" key="8">
    <source>
        <dbReference type="ARBA" id="ARBA00040914"/>
    </source>
</evidence>
<dbReference type="EMBL" id="MWXA01000003">
    <property type="protein sequence ID" value="OZG67881.1"/>
    <property type="molecule type" value="Genomic_DNA"/>
</dbReference>
<comment type="subcellular location">
    <subcellularLocation>
        <location evidence="1">Cell inner membrane</location>
        <topology evidence="1">Multi-pass membrane protein</topology>
    </subcellularLocation>
</comment>